<feature type="active site" evidence="11">
    <location>
        <position position="259"/>
    </location>
</feature>
<keyword evidence="8 11" id="KW-0238">DNA-binding</keyword>
<evidence type="ECO:0000313" key="15">
    <source>
        <dbReference type="Proteomes" id="UP001161325"/>
    </source>
</evidence>
<evidence type="ECO:0000256" key="11">
    <source>
        <dbReference type="HAMAP-Rule" id="MF_01807"/>
    </source>
</evidence>
<evidence type="ECO:0000256" key="1">
    <source>
        <dbReference type="ARBA" id="ARBA00004496"/>
    </source>
</evidence>
<dbReference type="InterPro" id="IPR004107">
    <property type="entry name" value="Integrase_SAM-like_N"/>
</dbReference>
<comment type="similarity">
    <text evidence="2 11">Belongs to the 'phage' integrase family. XerD subfamily.</text>
</comment>
<dbReference type="Gene3D" id="1.10.150.130">
    <property type="match status" value="1"/>
</dbReference>
<evidence type="ECO:0000256" key="4">
    <source>
        <dbReference type="ARBA" id="ARBA00022490"/>
    </source>
</evidence>
<feature type="domain" description="Core-binding (CB)" evidence="13">
    <location>
        <begin position="17"/>
        <end position="103"/>
    </location>
</feature>
<dbReference type="PROSITE" id="PS51898">
    <property type="entry name" value="TYR_RECOMBINASE"/>
    <property type="match status" value="1"/>
</dbReference>
<dbReference type="InterPro" id="IPR044068">
    <property type="entry name" value="CB"/>
</dbReference>
<dbReference type="GO" id="GO:0003677">
    <property type="term" value="F:DNA binding"/>
    <property type="evidence" value="ECO:0007669"/>
    <property type="project" value="UniProtKB-UniRule"/>
</dbReference>
<feature type="active site" description="O-(3'-phospho-DNA)-tyrosine intermediate" evidence="11">
    <location>
        <position position="294"/>
    </location>
</feature>
<dbReference type="GO" id="GO:0007059">
    <property type="term" value="P:chromosome segregation"/>
    <property type="evidence" value="ECO:0007669"/>
    <property type="project" value="UniProtKB-UniRule"/>
</dbReference>
<dbReference type="EMBL" id="BRXS01000006">
    <property type="protein sequence ID" value="GLC27231.1"/>
    <property type="molecule type" value="Genomic_DNA"/>
</dbReference>
<dbReference type="SUPFAM" id="SSF47823">
    <property type="entry name" value="lambda integrase-like, N-terminal domain"/>
    <property type="match status" value="1"/>
</dbReference>
<keyword evidence="5 11" id="KW-0132">Cell division</keyword>
<evidence type="ECO:0000256" key="6">
    <source>
        <dbReference type="ARBA" id="ARBA00022829"/>
    </source>
</evidence>
<dbReference type="InterPro" id="IPR011010">
    <property type="entry name" value="DNA_brk_join_enz"/>
</dbReference>
<dbReference type="InterPro" id="IPR002104">
    <property type="entry name" value="Integrase_catalytic"/>
</dbReference>
<comment type="subcellular location">
    <subcellularLocation>
        <location evidence="1 11">Cytoplasm</location>
    </subcellularLocation>
</comment>
<dbReference type="InterPro" id="IPR013762">
    <property type="entry name" value="Integrase-like_cat_sf"/>
</dbReference>
<keyword evidence="15" id="KW-1185">Reference proteome</keyword>
<dbReference type="NCBIfam" id="TIGR02225">
    <property type="entry name" value="recomb_XerD"/>
    <property type="match status" value="1"/>
</dbReference>
<dbReference type="GO" id="GO:0006313">
    <property type="term" value="P:DNA transposition"/>
    <property type="evidence" value="ECO:0007669"/>
    <property type="project" value="UniProtKB-UniRule"/>
</dbReference>
<dbReference type="Proteomes" id="UP001161325">
    <property type="component" value="Unassembled WGS sequence"/>
</dbReference>
<protein>
    <recommendedName>
        <fullName evidence="3 11">Tyrosine recombinase XerD</fullName>
    </recommendedName>
</protein>
<dbReference type="HAMAP" id="MF_01807">
    <property type="entry name" value="Recomb_XerD"/>
    <property type="match status" value="1"/>
</dbReference>
<dbReference type="NCBIfam" id="NF001399">
    <property type="entry name" value="PRK00283.1"/>
    <property type="match status" value="1"/>
</dbReference>
<comment type="subunit">
    <text evidence="11">Forms a cyclic heterotetrameric complex composed of two molecules of XerC and two molecules of XerD.</text>
</comment>
<dbReference type="GO" id="GO:0005737">
    <property type="term" value="C:cytoplasm"/>
    <property type="evidence" value="ECO:0007669"/>
    <property type="project" value="UniProtKB-SubCell"/>
</dbReference>
<dbReference type="PANTHER" id="PTHR30349">
    <property type="entry name" value="PHAGE INTEGRASE-RELATED"/>
    <property type="match status" value="1"/>
</dbReference>
<keyword evidence="4 11" id="KW-0963">Cytoplasm</keyword>
<feature type="active site" evidence="11">
    <location>
        <position position="164"/>
    </location>
</feature>
<evidence type="ECO:0000256" key="8">
    <source>
        <dbReference type="ARBA" id="ARBA00023125"/>
    </source>
</evidence>
<dbReference type="PROSITE" id="PS51900">
    <property type="entry name" value="CB"/>
    <property type="match status" value="1"/>
</dbReference>
<evidence type="ECO:0000256" key="10">
    <source>
        <dbReference type="ARBA" id="ARBA00023306"/>
    </source>
</evidence>
<feature type="active site" evidence="11">
    <location>
        <position position="188"/>
    </location>
</feature>
<dbReference type="GO" id="GO:0051301">
    <property type="term" value="P:cell division"/>
    <property type="evidence" value="ECO:0007669"/>
    <property type="project" value="UniProtKB-KW"/>
</dbReference>
<evidence type="ECO:0000256" key="7">
    <source>
        <dbReference type="ARBA" id="ARBA00022908"/>
    </source>
</evidence>
<keyword evidence="6 11" id="KW-0159">Chromosome partition</keyword>
<organism evidence="14 15">
    <name type="scientific">Roseisolibacter agri</name>
    <dbReference type="NCBI Taxonomy" id="2014610"/>
    <lineage>
        <taxon>Bacteria</taxon>
        <taxon>Pseudomonadati</taxon>
        <taxon>Gemmatimonadota</taxon>
        <taxon>Gemmatimonadia</taxon>
        <taxon>Gemmatimonadales</taxon>
        <taxon>Gemmatimonadaceae</taxon>
        <taxon>Roseisolibacter</taxon>
    </lineage>
</organism>
<evidence type="ECO:0000256" key="2">
    <source>
        <dbReference type="ARBA" id="ARBA00010450"/>
    </source>
</evidence>
<dbReference type="HAMAP" id="MF_01808">
    <property type="entry name" value="Recomb_XerC_XerD"/>
    <property type="match status" value="1"/>
</dbReference>
<comment type="caution">
    <text evidence="14">The sequence shown here is derived from an EMBL/GenBank/DDBJ whole genome shotgun (WGS) entry which is preliminary data.</text>
</comment>
<comment type="function">
    <text evidence="11">Site-specific tyrosine recombinase, which acts by catalyzing the cutting and rejoining of the recombining DNA molecules. The XerC-XerD complex is essential to convert dimers of the bacterial chromosome into monomers to permit their segregation at cell division. It also contributes to the segregational stability of plasmids.</text>
</comment>
<dbReference type="CDD" id="cd00798">
    <property type="entry name" value="INT_XerDC_C"/>
    <property type="match status" value="1"/>
</dbReference>
<name>A0AA37QE61_9BACT</name>
<feature type="active site" evidence="11">
    <location>
        <position position="262"/>
    </location>
</feature>
<evidence type="ECO:0000256" key="5">
    <source>
        <dbReference type="ARBA" id="ARBA00022618"/>
    </source>
</evidence>
<dbReference type="Pfam" id="PF00589">
    <property type="entry name" value="Phage_integrase"/>
    <property type="match status" value="1"/>
</dbReference>
<keyword evidence="7 11" id="KW-0229">DNA integration</keyword>
<feature type="active site" evidence="11">
    <location>
        <position position="285"/>
    </location>
</feature>
<dbReference type="AlphaFoldDB" id="A0AA37QE61"/>
<keyword evidence="10 11" id="KW-0131">Cell cycle</keyword>
<accession>A0AA37QE61</accession>
<dbReference type="GO" id="GO:0009037">
    <property type="term" value="F:tyrosine-based site-specific recombinase activity"/>
    <property type="evidence" value="ECO:0007669"/>
    <property type="project" value="UniProtKB-UniRule"/>
</dbReference>
<proteinExistence type="inferred from homology"/>
<evidence type="ECO:0000256" key="9">
    <source>
        <dbReference type="ARBA" id="ARBA00023172"/>
    </source>
</evidence>
<keyword evidence="9 11" id="KW-0233">DNA recombination</keyword>
<sequence>MSTARDAAGAFAVPDEVARAFRLEQFHDFLALERGAADTTQEAYARDVARFAAFARTAGVATPGDATPRALREFVFHLKDLGLSPASIRRTVSAVRTYYRFLLTEGYVQRDPSERLETPKRWRTLPEVLTVAEVERLLAAPSLDDTLVFRDRAMLELAYGAGLRVSEWIGLRVQDVLFEDQLLRVFGKGSKERLVPIGRSAIGAAAVYLRELRPTLEKGKGKGVLFLNARGEPLSRMGAWTILRKHVERAGIAKAVSPHTLRHSFATHLLEGGADLRAVQEMLGHADIATTQIYTHVDREYLRSVHRQYHPRS</sequence>
<dbReference type="Gene3D" id="1.10.443.10">
    <property type="entry name" value="Intergrase catalytic core"/>
    <property type="match status" value="1"/>
</dbReference>
<dbReference type="SUPFAM" id="SSF56349">
    <property type="entry name" value="DNA breaking-rejoining enzymes"/>
    <property type="match status" value="1"/>
</dbReference>
<dbReference type="InterPro" id="IPR023009">
    <property type="entry name" value="Tyrosine_recombinase_XerC/XerD"/>
</dbReference>
<dbReference type="InterPro" id="IPR050090">
    <property type="entry name" value="Tyrosine_recombinase_XerCD"/>
</dbReference>
<gene>
    <name evidence="11 14" type="primary">xerD</name>
    <name evidence="14" type="ORF">rosag_37440</name>
</gene>
<evidence type="ECO:0000256" key="3">
    <source>
        <dbReference type="ARBA" id="ARBA00015810"/>
    </source>
</evidence>
<evidence type="ECO:0000313" key="14">
    <source>
        <dbReference type="EMBL" id="GLC27231.1"/>
    </source>
</evidence>
<dbReference type="RefSeq" id="WP_309298190.1">
    <property type="nucleotide sequence ID" value="NZ_BRXS01000006.1"/>
</dbReference>
<dbReference type="Pfam" id="PF02899">
    <property type="entry name" value="Phage_int_SAM_1"/>
    <property type="match status" value="1"/>
</dbReference>
<reference evidence="14" key="1">
    <citation type="submission" date="2022-08" db="EMBL/GenBank/DDBJ databases">
        <title>Draft genome sequencing of Roseisolibacter agri AW1220.</title>
        <authorList>
            <person name="Tobiishi Y."/>
            <person name="Tonouchi A."/>
        </authorList>
    </citation>
    <scope>NUCLEOTIDE SEQUENCE</scope>
    <source>
        <strain evidence="14">AW1220</strain>
    </source>
</reference>
<evidence type="ECO:0000259" key="13">
    <source>
        <dbReference type="PROSITE" id="PS51900"/>
    </source>
</evidence>
<dbReference type="InterPro" id="IPR011932">
    <property type="entry name" value="Recomb_XerD"/>
</dbReference>
<evidence type="ECO:0000259" key="12">
    <source>
        <dbReference type="PROSITE" id="PS51898"/>
    </source>
</evidence>
<dbReference type="InterPro" id="IPR010998">
    <property type="entry name" value="Integrase_recombinase_N"/>
</dbReference>
<feature type="domain" description="Tyr recombinase" evidence="12">
    <location>
        <begin position="124"/>
        <end position="307"/>
    </location>
</feature>
<dbReference type="PANTHER" id="PTHR30349:SF81">
    <property type="entry name" value="TYROSINE RECOMBINASE XERC"/>
    <property type="match status" value="1"/>
</dbReference>